<accession>A0A0A1GVB0</accession>
<dbReference type="Proteomes" id="UP000031620">
    <property type="component" value="Chromosome"/>
</dbReference>
<evidence type="ECO:0000256" key="1">
    <source>
        <dbReference type="SAM" id="Phobius"/>
    </source>
</evidence>
<feature type="transmembrane region" description="Helical" evidence="1">
    <location>
        <begin position="187"/>
        <end position="206"/>
    </location>
</feature>
<keyword evidence="1" id="KW-0812">Transmembrane</keyword>
<dbReference type="PANTHER" id="PTHR37308:SF1">
    <property type="entry name" value="POLYPRENYL-PHOSPHATE TRANSPORTER"/>
    <property type="match status" value="1"/>
</dbReference>
<gene>
    <name evidence="2" type="ORF">LOOC260_102050</name>
</gene>
<feature type="transmembrane region" description="Helical" evidence="1">
    <location>
        <begin position="149"/>
        <end position="175"/>
    </location>
</feature>
<protein>
    <submittedName>
        <fullName evidence="2">Membrane protein</fullName>
    </submittedName>
</protein>
<evidence type="ECO:0000313" key="2">
    <source>
        <dbReference type="EMBL" id="BAP84783.1"/>
    </source>
</evidence>
<keyword evidence="1" id="KW-0472">Membrane</keyword>
<keyword evidence="1" id="KW-1133">Transmembrane helix</keyword>
<feature type="transmembrane region" description="Helical" evidence="1">
    <location>
        <begin position="58"/>
        <end position="83"/>
    </location>
</feature>
<dbReference type="KEGG" id="lho:LOOC260_102050"/>
<dbReference type="HOGENOM" id="CLU_055621_2_0_9"/>
<dbReference type="AlphaFoldDB" id="A0A0A1GVB0"/>
<dbReference type="RefSeq" id="WP_041092258.1">
    <property type="nucleotide sequence ID" value="NZ_AP014680.1"/>
</dbReference>
<evidence type="ECO:0000313" key="3">
    <source>
        <dbReference type="Proteomes" id="UP000031620"/>
    </source>
</evidence>
<feature type="transmembrane region" description="Helical" evidence="1">
    <location>
        <begin position="119"/>
        <end position="143"/>
    </location>
</feature>
<dbReference type="EMBL" id="AP014680">
    <property type="protein sequence ID" value="BAP84783.1"/>
    <property type="molecule type" value="Genomic_DNA"/>
</dbReference>
<reference evidence="2 3" key="1">
    <citation type="submission" date="2014-11" db="EMBL/GenBank/DDBJ databases">
        <title>Complete genome sequence and analysis of Lactobacillus hokkaidonensis LOOC260T.</title>
        <authorList>
            <person name="Tanizawa Y."/>
            <person name="Tohno M."/>
            <person name="Kaminuma E."/>
            <person name="Nakamura Y."/>
            <person name="Arita M."/>
        </authorList>
    </citation>
    <scope>NUCLEOTIDE SEQUENCE [LARGE SCALE GENOMIC DNA]</scope>
    <source>
        <strain evidence="2 3">LOOC260</strain>
    </source>
</reference>
<dbReference type="PANTHER" id="PTHR37308">
    <property type="entry name" value="INTEGRAL MEMBRANE PROTEIN"/>
    <property type="match status" value="1"/>
</dbReference>
<sequence length="275" mass="29713">MNNHRPQSWLLRALKGALIGTGFILPGISGGALAAVFGIYEQLIDFLAHPFRRLKQNIFFFLPVGIGAIGGIFLLSFAISYLLGNFEAIILWFFIGAIVGTIPALWKDAGQKGRSAGDVFLMMAAFVAMLLFLLFGAPLFSAIEPKFSSWVLGGALIGLGLVIPGLSPSNFLIYLGLYKAMTDAIKVGDMSVITPLILGVLLVIAILSKLMDYLFRTFYPQLFHLILGIVAASTVMIVPSETIHMSLGALAASAVMLGLGTWLGWWMSRLDQATR</sequence>
<feature type="transmembrane region" description="Helical" evidence="1">
    <location>
        <begin position="16"/>
        <end position="37"/>
    </location>
</feature>
<dbReference type="InterPro" id="IPR007163">
    <property type="entry name" value="VCA0040-like"/>
</dbReference>
<feature type="transmembrane region" description="Helical" evidence="1">
    <location>
        <begin position="218"/>
        <end position="238"/>
    </location>
</feature>
<name>A0A0A1GVB0_9LACO</name>
<feature type="transmembrane region" description="Helical" evidence="1">
    <location>
        <begin position="245"/>
        <end position="267"/>
    </location>
</feature>
<dbReference type="STRING" id="1291742.LOOC260_102050"/>
<dbReference type="Pfam" id="PF04018">
    <property type="entry name" value="VCA0040-like"/>
    <property type="match status" value="1"/>
</dbReference>
<feature type="transmembrane region" description="Helical" evidence="1">
    <location>
        <begin position="89"/>
        <end position="107"/>
    </location>
</feature>
<organism evidence="2 3">
    <name type="scientific">Paucilactobacillus hokkaidonensis JCM 18461</name>
    <dbReference type="NCBI Taxonomy" id="1291742"/>
    <lineage>
        <taxon>Bacteria</taxon>
        <taxon>Bacillati</taxon>
        <taxon>Bacillota</taxon>
        <taxon>Bacilli</taxon>
        <taxon>Lactobacillales</taxon>
        <taxon>Lactobacillaceae</taxon>
        <taxon>Paucilactobacillus</taxon>
    </lineage>
</organism>
<proteinExistence type="predicted"/>